<keyword evidence="4" id="KW-0716">Sensory transduction</keyword>
<dbReference type="InterPro" id="IPR050516">
    <property type="entry name" value="Olfactory_GPCR"/>
</dbReference>
<evidence type="ECO:0000256" key="6">
    <source>
        <dbReference type="ARBA" id="ARBA00023040"/>
    </source>
</evidence>
<dbReference type="AlphaFoldDB" id="A0A3B4CJX4"/>
<keyword evidence="4" id="KW-0552">Olfaction</keyword>
<dbReference type="Proteomes" id="UP001501920">
    <property type="component" value="Chromosome 18"/>
</dbReference>
<reference evidence="11" key="2">
    <citation type="submission" date="2025-08" db="UniProtKB">
        <authorList>
            <consortium name="Ensembl"/>
        </authorList>
    </citation>
    <scope>IDENTIFICATION</scope>
</reference>
<keyword evidence="9" id="KW-0807">Transducer</keyword>
<dbReference type="GeneTree" id="ENSGT00950000182847"/>
<dbReference type="GO" id="GO:0005886">
    <property type="term" value="C:plasma membrane"/>
    <property type="evidence" value="ECO:0007669"/>
    <property type="project" value="UniProtKB-SubCell"/>
</dbReference>
<dbReference type="InterPro" id="IPR000725">
    <property type="entry name" value="Olfact_rcpt"/>
</dbReference>
<dbReference type="PANTHER" id="PTHR26452">
    <property type="entry name" value="OLFACTORY RECEPTOR"/>
    <property type="match status" value="1"/>
</dbReference>
<comment type="subcellular location">
    <subcellularLocation>
        <location evidence="1">Cell membrane</location>
        <topology evidence="1">Multi-pass membrane protein</topology>
    </subcellularLocation>
</comment>
<dbReference type="SUPFAM" id="SSF81321">
    <property type="entry name" value="Family A G protein-coupled receptor-like"/>
    <property type="match status" value="1"/>
</dbReference>
<name>A0A3B4CJX4_PYGNA</name>
<proteinExistence type="predicted"/>
<evidence type="ECO:0000256" key="8">
    <source>
        <dbReference type="ARBA" id="ARBA00023170"/>
    </source>
</evidence>
<keyword evidence="2" id="KW-1003">Cell membrane</keyword>
<protein>
    <recommendedName>
        <fullName evidence="13">G-protein coupled receptors family 1 profile domain-containing protein</fullName>
    </recommendedName>
</protein>
<keyword evidence="3 10" id="KW-0812">Transmembrane</keyword>
<keyword evidence="12" id="KW-1185">Reference proteome</keyword>
<evidence type="ECO:0000256" key="4">
    <source>
        <dbReference type="ARBA" id="ARBA00022725"/>
    </source>
</evidence>
<evidence type="ECO:0000256" key="7">
    <source>
        <dbReference type="ARBA" id="ARBA00023136"/>
    </source>
</evidence>
<dbReference type="GO" id="GO:0004984">
    <property type="term" value="F:olfactory receptor activity"/>
    <property type="evidence" value="ECO:0007669"/>
    <property type="project" value="InterPro"/>
</dbReference>
<evidence type="ECO:0000256" key="1">
    <source>
        <dbReference type="ARBA" id="ARBA00004651"/>
    </source>
</evidence>
<organism evidence="11 12">
    <name type="scientific">Pygocentrus nattereri</name>
    <name type="common">Red-bellied piranha</name>
    <dbReference type="NCBI Taxonomy" id="42514"/>
    <lineage>
        <taxon>Eukaryota</taxon>
        <taxon>Metazoa</taxon>
        <taxon>Chordata</taxon>
        <taxon>Craniata</taxon>
        <taxon>Vertebrata</taxon>
        <taxon>Euteleostomi</taxon>
        <taxon>Actinopterygii</taxon>
        <taxon>Neopterygii</taxon>
        <taxon>Teleostei</taxon>
        <taxon>Ostariophysi</taxon>
        <taxon>Characiformes</taxon>
        <taxon>Characoidei</taxon>
        <taxon>Pygocentrus</taxon>
    </lineage>
</organism>
<evidence type="ECO:0008006" key="13">
    <source>
        <dbReference type="Google" id="ProtNLM"/>
    </source>
</evidence>
<reference evidence="11" key="3">
    <citation type="submission" date="2025-09" db="UniProtKB">
        <authorList>
            <consortium name="Ensembl"/>
        </authorList>
    </citation>
    <scope>IDENTIFICATION</scope>
</reference>
<sequence length="99" mass="10996">MQSASSTNATFIRPSKFYLSGLYNVPYAKYYYVFLCFVYIVTVLGNLFIMGTIYLVRSLHTAKYIAVFNLALCDLCGSSALIPKVLDITPTRTTEGEAA</sequence>
<dbReference type="STRING" id="42514.ENSPNAP00000011131"/>
<dbReference type="GO" id="GO:0004930">
    <property type="term" value="F:G protein-coupled receptor activity"/>
    <property type="evidence" value="ECO:0007669"/>
    <property type="project" value="UniProtKB-KW"/>
</dbReference>
<evidence type="ECO:0000256" key="2">
    <source>
        <dbReference type="ARBA" id="ARBA00022475"/>
    </source>
</evidence>
<reference evidence="11 12" key="1">
    <citation type="submission" date="2020-10" db="EMBL/GenBank/DDBJ databases">
        <title>Pygocentrus nattereri (red-bellied piranha) genome, fPygNat1, primary haplotype.</title>
        <authorList>
            <person name="Myers G."/>
            <person name="Meyer A."/>
            <person name="Karagic N."/>
            <person name="Pippel M."/>
            <person name="Winkler S."/>
            <person name="Tracey A."/>
            <person name="Wood J."/>
            <person name="Formenti G."/>
            <person name="Howe K."/>
            <person name="Fedrigo O."/>
            <person name="Jarvis E.D."/>
        </authorList>
    </citation>
    <scope>NUCLEOTIDE SEQUENCE [LARGE SCALE GENOMIC DNA]</scope>
</reference>
<dbReference type="Pfam" id="PF13853">
    <property type="entry name" value="7tm_4"/>
    <property type="match status" value="1"/>
</dbReference>
<dbReference type="Ensembl" id="ENSPNAT00000017988.2">
    <property type="protein sequence ID" value="ENSPNAP00000011131.2"/>
    <property type="gene ID" value="ENSPNAG00000016761.2"/>
</dbReference>
<keyword evidence="7 10" id="KW-0472">Membrane</keyword>
<keyword evidence="5 10" id="KW-1133">Transmembrane helix</keyword>
<evidence type="ECO:0000313" key="12">
    <source>
        <dbReference type="Proteomes" id="UP001501920"/>
    </source>
</evidence>
<feature type="transmembrane region" description="Helical" evidence="10">
    <location>
        <begin position="30"/>
        <end position="56"/>
    </location>
</feature>
<accession>A0A3B4CJX4</accession>
<evidence type="ECO:0000256" key="3">
    <source>
        <dbReference type="ARBA" id="ARBA00022692"/>
    </source>
</evidence>
<keyword evidence="6" id="KW-0297">G-protein coupled receptor</keyword>
<evidence type="ECO:0000256" key="10">
    <source>
        <dbReference type="SAM" id="Phobius"/>
    </source>
</evidence>
<keyword evidence="8" id="KW-0675">Receptor</keyword>
<evidence type="ECO:0000256" key="5">
    <source>
        <dbReference type="ARBA" id="ARBA00022989"/>
    </source>
</evidence>
<evidence type="ECO:0000256" key="9">
    <source>
        <dbReference type="ARBA" id="ARBA00023224"/>
    </source>
</evidence>
<dbReference type="Gene3D" id="1.20.1070.10">
    <property type="entry name" value="Rhodopsin 7-helix transmembrane proteins"/>
    <property type="match status" value="1"/>
</dbReference>
<evidence type="ECO:0000313" key="11">
    <source>
        <dbReference type="Ensembl" id="ENSPNAP00000011131.2"/>
    </source>
</evidence>